<keyword evidence="7" id="KW-0067">ATP-binding</keyword>
<keyword evidence="5 7" id="KW-0547">Nucleotide-binding</keyword>
<comment type="caution">
    <text evidence="9">The sequence shown here is derived from an EMBL/GenBank/DDBJ whole genome shotgun (WGS) entry which is preliminary data.</text>
</comment>
<dbReference type="InterPro" id="IPR013650">
    <property type="entry name" value="ATP-grasp_succ-CoA_synth-type"/>
</dbReference>
<dbReference type="PROSITE" id="PS50975">
    <property type="entry name" value="ATP_GRASP"/>
    <property type="match status" value="1"/>
</dbReference>
<evidence type="ECO:0000313" key="9">
    <source>
        <dbReference type="EMBL" id="HGV96784.1"/>
    </source>
</evidence>
<dbReference type="EMBL" id="DTGZ01000011">
    <property type="protein sequence ID" value="HGV96784.1"/>
    <property type="molecule type" value="Genomic_DNA"/>
</dbReference>
<dbReference type="Gene3D" id="3.40.50.261">
    <property type="entry name" value="Succinyl-CoA synthetase domains"/>
    <property type="match status" value="1"/>
</dbReference>
<dbReference type="GO" id="GO:0006099">
    <property type="term" value="P:tricarboxylic acid cycle"/>
    <property type="evidence" value="ECO:0007669"/>
    <property type="project" value="InterPro"/>
</dbReference>
<organism evidence="9">
    <name type="scientific">candidate division WOR-3 bacterium</name>
    <dbReference type="NCBI Taxonomy" id="2052148"/>
    <lineage>
        <taxon>Bacteria</taxon>
        <taxon>Bacteria division WOR-3</taxon>
    </lineage>
</organism>
<dbReference type="InterPro" id="IPR013815">
    <property type="entry name" value="ATP_grasp_subdomain_1"/>
</dbReference>
<dbReference type="InterPro" id="IPR005811">
    <property type="entry name" value="SUCC_ACL_C"/>
</dbReference>
<accession>A0A7C4TAM5</accession>
<dbReference type="GO" id="GO:0004775">
    <property type="term" value="F:succinate-CoA ligase (ADP-forming) activity"/>
    <property type="evidence" value="ECO:0007669"/>
    <property type="project" value="TreeGrafter"/>
</dbReference>
<proteinExistence type="inferred from homology"/>
<dbReference type="PANTHER" id="PTHR11815:SF10">
    <property type="entry name" value="SUCCINATE--COA LIGASE [GDP-FORMING] SUBUNIT BETA, MITOCHONDRIAL"/>
    <property type="match status" value="1"/>
</dbReference>
<name>A0A7C4TAM5_UNCW3</name>
<dbReference type="SUPFAM" id="SSF52210">
    <property type="entry name" value="Succinyl-CoA synthetase domains"/>
    <property type="match status" value="1"/>
</dbReference>
<dbReference type="Gene3D" id="3.30.1490.20">
    <property type="entry name" value="ATP-grasp fold, A domain"/>
    <property type="match status" value="1"/>
</dbReference>
<comment type="similarity">
    <text evidence="2">Belongs to the succinate/malate CoA ligase beta subunit family.</text>
</comment>
<keyword evidence="3 9" id="KW-0436">Ligase</keyword>
<dbReference type="Pfam" id="PF08442">
    <property type="entry name" value="ATP-grasp_2"/>
    <property type="match status" value="1"/>
</dbReference>
<dbReference type="Pfam" id="PF00549">
    <property type="entry name" value="Ligase_CoA"/>
    <property type="match status" value="1"/>
</dbReference>
<dbReference type="InterPro" id="IPR011761">
    <property type="entry name" value="ATP-grasp"/>
</dbReference>
<evidence type="ECO:0000259" key="8">
    <source>
        <dbReference type="PROSITE" id="PS50975"/>
    </source>
</evidence>
<evidence type="ECO:0000256" key="6">
    <source>
        <dbReference type="ARBA" id="ARBA00022842"/>
    </source>
</evidence>
<dbReference type="InterPro" id="IPR016102">
    <property type="entry name" value="Succinyl-CoA_synth-like"/>
</dbReference>
<gene>
    <name evidence="9" type="ORF">ENV60_00600</name>
</gene>
<dbReference type="PANTHER" id="PTHR11815">
    <property type="entry name" value="SUCCINYL-COA SYNTHETASE BETA CHAIN"/>
    <property type="match status" value="1"/>
</dbReference>
<keyword evidence="4" id="KW-0479">Metal-binding</keyword>
<dbReference type="GO" id="GO:0042709">
    <property type="term" value="C:succinate-CoA ligase complex"/>
    <property type="evidence" value="ECO:0007669"/>
    <property type="project" value="TreeGrafter"/>
</dbReference>
<sequence length="396" mass="44697">MRLYEYEGKMLFKRNKIPVPDGVVVDKDSFSELDKVVYPVVIKAQVFLGGRGKSGFIQFANNRSEAVEKVNELIGKKYGPYLIEKVLIERKIDIQEEFYIAALIDRIEHKPLLMVSNEGGIDIEEVARKSPEKIKKYYFNPGEKIFEYQAKIISGEVKFQGELFSELANVIFNLYNLFINFDCKLVEINPLGITKDRKVVALDAKVDLDEDAMFRHPELKEMGIVARNEIGELTEREKRAKAAGIPYADVDPEGDIGVFPGGAGFGIAALDLITHYGGRPANFMDSGGAPTQEKLKSMLGLLMDNPKVKVIFGARFGGISRCDDWARAVVQYVIENKPQKPMIMRMAGNMEEEGRKIFEKAKNEHPELFKNIKVYAYDTPIEDVIQETVRVAKGIQ</sequence>
<dbReference type="FunFam" id="3.30.470.20:FF:000002">
    <property type="entry name" value="Succinate--CoA ligase [ADP-forming] subunit beta"/>
    <property type="match status" value="1"/>
</dbReference>
<reference evidence="9" key="1">
    <citation type="journal article" date="2020" name="mSystems">
        <title>Genome- and Community-Level Interaction Insights into Carbon Utilization and Element Cycling Functions of Hydrothermarchaeota in Hydrothermal Sediment.</title>
        <authorList>
            <person name="Zhou Z."/>
            <person name="Liu Y."/>
            <person name="Xu W."/>
            <person name="Pan J."/>
            <person name="Luo Z.H."/>
            <person name="Li M."/>
        </authorList>
    </citation>
    <scope>NUCLEOTIDE SEQUENCE [LARGE SCALE GENOMIC DNA]</scope>
    <source>
        <strain evidence="9">SpSt-774</strain>
    </source>
</reference>
<keyword evidence="6" id="KW-0460">Magnesium</keyword>
<dbReference type="SUPFAM" id="SSF56059">
    <property type="entry name" value="Glutathione synthetase ATP-binding domain-like"/>
    <property type="match status" value="1"/>
</dbReference>
<dbReference type="PIRSF" id="PIRSF001554">
    <property type="entry name" value="SucCS_beta"/>
    <property type="match status" value="1"/>
</dbReference>
<dbReference type="InterPro" id="IPR005809">
    <property type="entry name" value="Succ_CoA_ligase-like_bsu"/>
</dbReference>
<evidence type="ECO:0000256" key="2">
    <source>
        <dbReference type="ARBA" id="ARBA00009182"/>
    </source>
</evidence>
<dbReference type="AlphaFoldDB" id="A0A7C4TAM5"/>
<comment type="cofactor">
    <cofactor evidence="1">
        <name>Mg(2+)</name>
        <dbReference type="ChEBI" id="CHEBI:18420"/>
    </cofactor>
</comment>
<evidence type="ECO:0000256" key="7">
    <source>
        <dbReference type="PROSITE-ProRule" id="PRU00409"/>
    </source>
</evidence>
<dbReference type="GO" id="GO:0006104">
    <property type="term" value="P:succinyl-CoA metabolic process"/>
    <property type="evidence" value="ECO:0007669"/>
    <property type="project" value="TreeGrafter"/>
</dbReference>
<evidence type="ECO:0000256" key="1">
    <source>
        <dbReference type="ARBA" id="ARBA00001946"/>
    </source>
</evidence>
<feature type="domain" description="ATP-grasp" evidence="8">
    <location>
        <begin position="9"/>
        <end position="217"/>
    </location>
</feature>
<evidence type="ECO:0000256" key="3">
    <source>
        <dbReference type="ARBA" id="ARBA00022598"/>
    </source>
</evidence>
<dbReference type="GO" id="GO:0046872">
    <property type="term" value="F:metal ion binding"/>
    <property type="evidence" value="ECO:0007669"/>
    <property type="project" value="UniProtKB-KW"/>
</dbReference>
<dbReference type="Gene3D" id="3.30.470.20">
    <property type="entry name" value="ATP-grasp fold, B domain"/>
    <property type="match status" value="1"/>
</dbReference>
<protein>
    <submittedName>
        <fullName evidence="9">Succinate--CoA ligase subunit beta</fullName>
    </submittedName>
</protein>
<dbReference type="GO" id="GO:0005524">
    <property type="term" value="F:ATP binding"/>
    <property type="evidence" value="ECO:0007669"/>
    <property type="project" value="UniProtKB-UniRule"/>
</dbReference>
<evidence type="ECO:0000256" key="5">
    <source>
        <dbReference type="ARBA" id="ARBA00022741"/>
    </source>
</evidence>
<evidence type="ECO:0000256" key="4">
    <source>
        <dbReference type="ARBA" id="ARBA00022723"/>
    </source>
</evidence>